<organism evidence="2 3">
    <name type="scientific">Bifidobacterium leontopitheci</name>
    <dbReference type="NCBI Taxonomy" id="2650774"/>
    <lineage>
        <taxon>Bacteria</taxon>
        <taxon>Bacillati</taxon>
        <taxon>Actinomycetota</taxon>
        <taxon>Actinomycetes</taxon>
        <taxon>Bifidobacteriales</taxon>
        <taxon>Bifidobacteriaceae</taxon>
        <taxon>Bifidobacterium</taxon>
    </lineage>
</organism>
<feature type="transmembrane region" description="Helical" evidence="1">
    <location>
        <begin position="12"/>
        <end position="33"/>
    </location>
</feature>
<dbReference type="PROSITE" id="PS51257">
    <property type="entry name" value="PROKAR_LIPOPROTEIN"/>
    <property type="match status" value="1"/>
</dbReference>
<evidence type="ECO:0000256" key="1">
    <source>
        <dbReference type="SAM" id="Phobius"/>
    </source>
</evidence>
<dbReference type="RefSeq" id="WP_152234946.1">
    <property type="nucleotide sequence ID" value="NZ_JBHSKZ010000020.1"/>
</dbReference>
<keyword evidence="1" id="KW-0472">Membrane</keyword>
<name>A0A6I1GDX4_9BIFI</name>
<dbReference type="EMBL" id="WBVT01000029">
    <property type="protein sequence ID" value="KAB7789843.1"/>
    <property type="molecule type" value="Genomic_DNA"/>
</dbReference>
<keyword evidence="1" id="KW-0812">Transmembrane</keyword>
<comment type="caution">
    <text evidence="2">The sequence shown here is derived from an EMBL/GenBank/DDBJ whole genome shotgun (WGS) entry which is preliminary data.</text>
</comment>
<evidence type="ECO:0000313" key="3">
    <source>
        <dbReference type="Proteomes" id="UP000441772"/>
    </source>
</evidence>
<accession>A0A6I1GDX4</accession>
<keyword evidence="3" id="KW-1185">Reference proteome</keyword>
<evidence type="ECO:0000313" key="2">
    <source>
        <dbReference type="EMBL" id="KAB7789843.1"/>
    </source>
</evidence>
<dbReference type="AlphaFoldDB" id="A0A6I1GDX4"/>
<keyword evidence="1" id="KW-1133">Transmembrane helix</keyword>
<proteinExistence type="predicted"/>
<reference evidence="2 3" key="1">
    <citation type="submission" date="2019-09" db="EMBL/GenBank/DDBJ databases">
        <title>Characterization of the phylogenetic diversity of two novel species belonging to the genus Bifidobacterium: Bifidobacterium cebidarum sp. nov. and Bifidobacterium leontopitheci sp. nov.</title>
        <authorList>
            <person name="Lugli G.A."/>
            <person name="Duranti S."/>
            <person name="Milani C."/>
            <person name="Turroni F."/>
            <person name="Ventura M."/>
        </authorList>
    </citation>
    <scope>NUCLEOTIDE SEQUENCE [LARGE SCALE GENOMIC DNA]</scope>
    <source>
        <strain evidence="2 3">LMG 31471</strain>
    </source>
</reference>
<dbReference type="Proteomes" id="UP000441772">
    <property type="component" value="Unassembled WGS sequence"/>
</dbReference>
<evidence type="ECO:0008006" key="4">
    <source>
        <dbReference type="Google" id="ProtNLM"/>
    </source>
</evidence>
<sequence>MGTRTTADTHAAVRLKSILMLAVLLSITLMLGGCRNTTSSGTRTVSVRDITLGEAVAAAYLTSAGEYDYSKKTGYLALISNDGTYTLAKNAGMQLGRLSWTKDGLFIADAQYDYLIHDTDKADVIDSAKTSPYQDGLIAREDSAAHIAAYNVGFAGDGAYEEDIVITDGSRSNRKRIVTRSYMPQMAACGGNVYGLQTALPDDPDVSERGGVRLISLMDGEHITATTVKVNTNIMTGSSRSTSNIPCRDNTMTFISTQYSDKGISTEPDATPLNHDPNDYIFSDASGAKQYHTIERWNVTNGTRTVIPLTDEQGKPLRYSANSMVGAAYDERSLQDGHFYWASGDGEILDTDVATGRTRIVVSAAVETETGSDDGIDFWQAHPRMVDFQPGHVDIWQRPHIDDDNGDARLMRYDLISGKKVRDIRVQGLVRFMENQDLADTGFAVRPE</sequence>
<protein>
    <recommendedName>
        <fullName evidence="4">Lipoprotein</fullName>
    </recommendedName>
</protein>
<gene>
    <name evidence="2" type="ORF">F7D09_1635</name>
</gene>